<dbReference type="AlphaFoldDB" id="A0A9P6R900"/>
<evidence type="ECO:0000313" key="3">
    <source>
        <dbReference type="EMBL" id="KAG0314483.1"/>
    </source>
</evidence>
<feature type="region of interest" description="Disordered" evidence="1">
    <location>
        <begin position="1"/>
        <end position="178"/>
    </location>
</feature>
<evidence type="ECO:0000256" key="1">
    <source>
        <dbReference type="SAM" id="MobiDB-lite"/>
    </source>
</evidence>
<gene>
    <name evidence="3" type="ORF">BGZ97_009267</name>
</gene>
<keyword evidence="2" id="KW-1133">Transmembrane helix</keyword>
<keyword evidence="4" id="KW-1185">Reference proteome</keyword>
<evidence type="ECO:0000256" key="2">
    <source>
        <dbReference type="SAM" id="Phobius"/>
    </source>
</evidence>
<proteinExistence type="predicted"/>
<protein>
    <submittedName>
        <fullName evidence="3">Uncharacterized protein</fullName>
    </submittedName>
</protein>
<organism evidence="3 4">
    <name type="scientific">Linnemannia gamsii</name>
    <dbReference type="NCBI Taxonomy" id="64522"/>
    <lineage>
        <taxon>Eukaryota</taxon>
        <taxon>Fungi</taxon>
        <taxon>Fungi incertae sedis</taxon>
        <taxon>Mucoromycota</taxon>
        <taxon>Mortierellomycotina</taxon>
        <taxon>Mortierellomycetes</taxon>
        <taxon>Mortierellales</taxon>
        <taxon>Mortierellaceae</taxon>
        <taxon>Linnemannia</taxon>
    </lineage>
</organism>
<dbReference type="EMBL" id="JAAAIN010000440">
    <property type="protein sequence ID" value="KAG0314483.1"/>
    <property type="molecule type" value="Genomic_DNA"/>
</dbReference>
<dbReference type="Proteomes" id="UP000823405">
    <property type="component" value="Unassembled WGS sequence"/>
</dbReference>
<evidence type="ECO:0000313" key="4">
    <source>
        <dbReference type="Proteomes" id="UP000823405"/>
    </source>
</evidence>
<feature type="compositionally biased region" description="Basic and acidic residues" evidence="1">
    <location>
        <begin position="627"/>
        <end position="639"/>
    </location>
</feature>
<feature type="compositionally biased region" description="Low complexity" evidence="1">
    <location>
        <begin position="114"/>
        <end position="132"/>
    </location>
</feature>
<feature type="transmembrane region" description="Helical" evidence="2">
    <location>
        <begin position="561"/>
        <end position="587"/>
    </location>
</feature>
<keyword evidence="2" id="KW-0472">Membrane</keyword>
<reference evidence="3" key="1">
    <citation type="journal article" date="2020" name="Fungal Divers.">
        <title>Resolving the Mortierellaceae phylogeny through synthesis of multi-gene phylogenetics and phylogenomics.</title>
        <authorList>
            <person name="Vandepol N."/>
            <person name="Liber J."/>
            <person name="Desiro A."/>
            <person name="Na H."/>
            <person name="Kennedy M."/>
            <person name="Barry K."/>
            <person name="Grigoriev I.V."/>
            <person name="Miller A.N."/>
            <person name="O'Donnell K."/>
            <person name="Stajich J.E."/>
            <person name="Bonito G."/>
        </authorList>
    </citation>
    <scope>NUCLEOTIDE SEQUENCE</scope>
    <source>
        <strain evidence="3">NVP60</strain>
    </source>
</reference>
<accession>A0A9P6R900</accession>
<feature type="compositionally biased region" description="Polar residues" evidence="1">
    <location>
        <begin position="70"/>
        <end position="87"/>
    </location>
</feature>
<keyword evidence="2" id="KW-0812">Transmembrane</keyword>
<dbReference type="OrthoDB" id="2441894at2759"/>
<name>A0A9P6R900_9FUNG</name>
<comment type="caution">
    <text evidence="3">The sequence shown here is derived from an EMBL/GenBank/DDBJ whole genome shotgun (WGS) entry which is preliminary data.</text>
</comment>
<sequence length="648" mass="72397">MTRVVDPNEPNLMLTDDDIGGHWAPPIQWAEGERLEDSQDESDNVANPATKRSSLRRFTDKMMWKRGNHKTLSVIQQGESPINSPISPASGKPLFSDGNKSLGKKLDPALAHLQGQPSGRMSSSQPSSGRNSLDGVQRPKINFRVMSSSSSPVLEGVKTPDGTNAGSPRVGPLPNTHESANRLDKLTMLNPIRNEKTVVPNQAGRADKSPMLNATRVDKSPLLAPVTGLSGDDLVGNNLNPDGTQAAPVAPQLLIESDRIPKRMLQRLKQRPDLSSVDWASETVDLSPLLTSQEPLPTYDEYLGISSTMKKSNLYPSHLSDIDVLDIHLTLGLEDHQDADAKNRARKWDMLELRLDQEQDHSDKWIKEVVAWSKNKYDSIERHQRAEHAEAYWPISGDGPLFEEPEQDAASEEDESQAFLRVSDAAKNHMIRSTPTPHITPLETLKARKQQRDLSLTSTREMGGSMSSIHASVAMTFKASLESTRESVKEMRVMLADCRQRLQQLHEATGEQLREKEPVFKEVVDKFTAEWNESYFVKLKEVEDQIQVMNLKRIENPWMDMLLIMLSWVIRGLFYIVEGVTILIIIVRHTWSKAKQGYGMVRDARKDYELTSTSRLLGAGSSVESGTVERREEVSKEDSPPSAKVVGI</sequence>
<feature type="region of interest" description="Disordered" evidence="1">
    <location>
        <begin position="620"/>
        <end position="648"/>
    </location>
</feature>